<dbReference type="AlphaFoldDB" id="A0A4R3LGY2"/>
<dbReference type="EMBL" id="SMAG01000001">
    <property type="protein sequence ID" value="TCS96776.1"/>
    <property type="molecule type" value="Genomic_DNA"/>
</dbReference>
<dbReference type="OrthoDB" id="7869153at2"/>
<dbReference type="SUPFAM" id="SSF56059">
    <property type="entry name" value="Glutathione synthetase ATP-binding domain-like"/>
    <property type="match status" value="1"/>
</dbReference>
<dbReference type="Pfam" id="PF14398">
    <property type="entry name" value="ATPgrasp_YheCD"/>
    <property type="match status" value="1"/>
</dbReference>
<evidence type="ECO:0000313" key="2">
    <source>
        <dbReference type="Proteomes" id="UP000294937"/>
    </source>
</evidence>
<name>A0A4R3LGY2_9BACL</name>
<accession>A0A4R3LGY2</accession>
<reference evidence="1 2" key="1">
    <citation type="submission" date="2019-03" db="EMBL/GenBank/DDBJ databases">
        <title>Genomic Encyclopedia of Type Strains, Phase IV (KMG-IV): sequencing the most valuable type-strain genomes for metagenomic binning, comparative biology and taxonomic classification.</title>
        <authorList>
            <person name="Goeker M."/>
        </authorList>
    </citation>
    <scope>NUCLEOTIDE SEQUENCE [LARGE SCALE GENOMIC DNA]</scope>
    <source>
        <strain evidence="1 2">DSM 45707</strain>
    </source>
</reference>
<keyword evidence="2" id="KW-1185">Reference proteome</keyword>
<protein>
    <submittedName>
        <fullName evidence="1">YheC/D-like protein</fullName>
    </submittedName>
</protein>
<dbReference type="RefSeq" id="WP_131923160.1">
    <property type="nucleotide sequence ID" value="NZ_SMAG01000001.1"/>
</dbReference>
<organism evidence="1 2">
    <name type="scientific">Hazenella coriacea</name>
    <dbReference type="NCBI Taxonomy" id="1179467"/>
    <lineage>
        <taxon>Bacteria</taxon>
        <taxon>Bacillati</taxon>
        <taxon>Bacillota</taxon>
        <taxon>Bacilli</taxon>
        <taxon>Bacillales</taxon>
        <taxon>Thermoactinomycetaceae</taxon>
        <taxon>Hazenella</taxon>
    </lineage>
</organism>
<dbReference type="Gene3D" id="3.30.470.20">
    <property type="entry name" value="ATP-grasp fold, B domain"/>
    <property type="match status" value="1"/>
</dbReference>
<proteinExistence type="predicted"/>
<dbReference type="Proteomes" id="UP000294937">
    <property type="component" value="Unassembled WGS sequence"/>
</dbReference>
<dbReference type="InterPro" id="IPR026838">
    <property type="entry name" value="YheC/D"/>
</dbReference>
<sequence>MIQQQYPHFLGIITSYHNHKKRPPFLEASYFHQLAIVGKELGIDIIVFNPKEVRWSNRKVPGWTVDKKGSWEKDVFPVPYLIYDRCYYLDQKHYQELKPFVQRIADDPNTRLLGRALKGKYQTFEILKKNPEILPYLPETTRYQKPSDVSHILNHQTTVLLKPNGGSHGRGVVAISKVPKGFLIQGRSKNNQSFKILVRSNTKLQQWIGQFTQGSRYLIQPFLQLTTLDHKPFDLRILVQKNNRREWETTGIAVRMGQPHTITSNLHGGGEAAMLHPFLEKNFPQESRFDILQKITWISKNVPPFIEKEHGPLVELGIDVGIDREANVWILEVNSKPGRTIFIKTGELGVRQRAVQLPMQYARSLLMGT</sequence>
<comment type="caution">
    <text evidence="1">The sequence shown here is derived from an EMBL/GenBank/DDBJ whole genome shotgun (WGS) entry which is preliminary data.</text>
</comment>
<gene>
    <name evidence="1" type="ORF">EDD58_101417</name>
</gene>
<evidence type="ECO:0000313" key="1">
    <source>
        <dbReference type="EMBL" id="TCS96776.1"/>
    </source>
</evidence>